<reference evidence="1 2" key="1">
    <citation type="submission" date="2017-06" db="EMBL/GenBank/DDBJ databases">
        <title>Genome sequencing of cyanobaciteial culture collection at National Institute for Environmental Studies (NIES).</title>
        <authorList>
            <person name="Hirose Y."/>
            <person name="Shimura Y."/>
            <person name="Fujisawa T."/>
            <person name="Nakamura Y."/>
            <person name="Kawachi M."/>
        </authorList>
    </citation>
    <scope>NUCLEOTIDE SEQUENCE [LARGE SCALE GENOMIC DNA]</scope>
    <source>
        <strain evidence="1 2">NIES-2135</strain>
    </source>
</reference>
<evidence type="ECO:0000313" key="2">
    <source>
        <dbReference type="Proteomes" id="UP000217895"/>
    </source>
</evidence>
<organism evidence="1 2">
    <name type="scientific">Leptolyngbya boryana NIES-2135</name>
    <dbReference type="NCBI Taxonomy" id="1973484"/>
    <lineage>
        <taxon>Bacteria</taxon>
        <taxon>Bacillati</taxon>
        <taxon>Cyanobacteriota</taxon>
        <taxon>Cyanophyceae</taxon>
        <taxon>Leptolyngbyales</taxon>
        <taxon>Leptolyngbyaceae</taxon>
        <taxon>Leptolyngbya group</taxon>
        <taxon>Leptolyngbya</taxon>
    </lineage>
</organism>
<proteinExistence type="predicted"/>
<gene>
    <name evidence="1" type="ORF">NIES2135_54120</name>
</gene>
<accession>A0A1Z4JP87</accession>
<dbReference type="Proteomes" id="UP000217895">
    <property type="component" value="Chromosome"/>
</dbReference>
<keyword evidence="2" id="KW-1185">Reference proteome</keyword>
<dbReference type="EMBL" id="AP018203">
    <property type="protein sequence ID" value="BAY58539.1"/>
    <property type="molecule type" value="Genomic_DNA"/>
</dbReference>
<dbReference type="AlphaFoldDB" id="A0A1Z4JP87"/>
<name>A0A1Z4JP87_LEPBY</name>
<sequence>MLHPQDFEKPTKHPFDMLRGYRNACQKESLLAWMLSQCVEAGEWIAIPCQYQHDDLVKDEILIPTEQECCYRLSKKAKGLLYSVYGKED</sequence>
<protein>
    <submittedName>
        <fullName evidence="1">Uncharacterized protein</fullName>
    </submittedName>
</protein>
<evidence type="ECO:0000313" key="1">
    <source>
        <dbReference type="EMBL" id="BAY58539.1"/>
    </source>
</evidence>